<gene>
    <name evidence="5" type="ORF">EI547_06090</name>
</gene>
<sequence length="237" mass="27669">MYTEEPKQLVEYARERLREAILTNQLKASDSFSQVQLAREFGISRTPLREAVRLLEHEGLATVNFNRRVTVSELTPKDLDSLYATRILLESLALHTNITKMDQAFLETSRQRLLDMREFEKVHDVENWSKVHREFHLQLVLGTGARIDQQIQHYFDHSERYRRLYLGDSDRNWNKGMSDHSDLQHACETGDRFNAVRILTKHYESTAFGVLEVIDPNYSPDLMIAAKTMTKGLIFLE</sequence>
<dbReference type="InterPro" id="IPR008920">
    <property type="entry name" value="TF_FadR/GntR_C"/>
</dbReference>
<proteinExistence type="predicted"/>
<evidence type="ECO:0000313" key="6">
    <source>
        <dbReference type="Proteomes" id="UP001645038"/>
    </source>
</evidence>
<dbReference type="Pfam" id="PF00392">
    <property type="entry name" value="GntR"/>
    <property type="match status" value="1"/>
</dbReference>
<dbReference type="InterPro" id="IPR011711">
    <property type="entry name" value="GntR_C"/>
</dbReference>
<dbReference type="PRINTS" id="PR00035">
    <property type="entry name" value="HTHGNTR"/>
</dbReference>
<dbReference type="RefSeq" id="WP_192537597.1">
    <property type="nucleotide sequence ID" value="NZ_JABUZA010000050.1"/>
</dbReference>
<dbReference type="SUPFAM" id="SSF46785">
    <property type="entry name" value="Winged helix' DNA-binding domain"/>
    <property type="match status" value="1"/>
</dbReference>
<evidence type="ECO:0000256" key="3">
    <source>
        <dbReference type="ARBA" id="ARBA00023163"/>
    </source>
</evidence>
<dbReference type="PANTHER" id="PTHR43537:SF45">
    <property type="entry name" value="GNTR FAMILY REGULATORY PROTEIN"/>
    <property type="match status" value="1"/>
</dbReference>
<keyword evidence="6" id="KW-1185">Reference proteome</keyword>
<dbReference type="Gene3D" id="1.20.120.530">
    <property type="entry name" value="GntR ligand-binding domain-like"/>
    <property type="match status" value="1"/>
</dbReference>
<keyword evidence="1" id="KW-0805">Transcription regulation</keyword>
<dbReference type="SUPFAM" id="SSF48008">
    <property type="entry name" value="GntR ligand-binding domain-like"/>
    <property type="match status" value="1"/>
</dbReference>
<dbReference type="SMART" id="SM00895">
    <property type="entry name" value="FCD"/>
    <property type="match status" value="1"/>
</dbReference>
<name>A0ABR9FWK2_9GAMM</name>
<dbReference type="InterPro" id="IPR036390">
    <property type="entry name" value="WH_DNA-bd_sf"/>
</dbReference>
<dbReference type="Pfam" id="PF07729">
    <property type="entry name" value="FCD"/>
    <property type="match status" value="1"/>
</dbReference>
<keyword evidence="3" id="KW-0804">Transcription</keyword>
<dbReference type="SMART" id="SM00345">
    <property type="entry name" value="HTH_GNTR"/>
    <property type="match status" value="1"/>
</dbReference>
<dbReference type="Gene3D" id="1.10.10.10">
    <property type="entry name" value="Winged helix-like DNA-binding domain superfamily/Winged helix DNA-binding domain"/>
    <property type="match status" value="1"/>
</dbReference>
<reference evidence="5 6" key="1">
    <citation type="submission" date="2020-07" db="EMBL/GenBank/DDBJ databases">
        <title>Halophilic bacteria isolated from french cheeses.</title>
        <authorList>
            <person name="Kothe C.I."/>
            <person name="Farah-Kraiem B."/>
            <person name="Renault P."/>
            <person name="Dridi B."/>
        </authorList>
    </citation>
    <scope>NUCLEOTIDE SEQUENCE [LARGE SCALE GENOMIC DNA]</scope>
    <source>
        <strain evidence="5 6">FME20</strain>
    </source>
</reference>
<dbReference type="InterPro" id="IPR000524">
    <property type="entry name" value="Tscrpt_reg_HTH_GntR"/>
</dbReference>
<accession>A0ABR9FWK2</accession>
<evidence type="ECO:0000313" key="5">
    <source>
        <dbReference type="EMBL" id="MBE0463030.1"/>
    </source>
</evidence>
<dbReference type="PROSITE" id="PS50949">
    <property type="entry name" value="HTH_GNTR"/>
    <property type="match status" value="1"/>
</dbReference>
<dbReference type="EMBL" id="RRZB01000010">
    <property type="protein sequence ID" value="MBE0463030.1"/>
    <property type="molecule type" value="Genomic_DNA"/>
</dbReference>
<organism evidence="5 6">
    <name type="scientific">Halomonas colorata</name>
    <dbReference type="NCBI Taxonomy" id="2742615"/>
    <lineage>
        <taxon>Bacteria</taxon>
        <taxon>Pseudomonadati</taxon>
        <taxon>Pseudomonadota</taxon>
        <taxon>Gammaproteobacteria</taxon>
        <taxon>Oceanospirillales</taxon>
        <taxon>Halomonadaceae</taxon>
        <taxon>Halomonas</taxon>
    </lineage>
</organism>
<keyword evidence="2" id="KW-0238">DNA-binding</keyword>
<evidence type="ECO:0000259" key="4">
    <source>
        <dbReference type="PROSITE" id="PS50949"/>
    </source>
</evidence>
<dbReference type="Proteomes" id="UP001645038">
    <property type="component" value="Unassembled WGS sequence"/>
</dbReference>
<dbReference type="PANTHER" id="PTHR43537">
    <property type="entry name" value="TRANSCRIPTIONAL REGULATOR, GNTR FAMILY"/>
    <property type="match status" value="1"/>
</dbReference>
<evidence type="ECO:0000256" key="2">
    <source>
        <dbReference type="ARBA" id="ARBA00023125"/>
    </source>
</evidence>
<evidence type="ECO:0000256" key="1">
    <source>
        <dbReference type="ARBA" id="ARBA00023015"/>
    </source>
</evidence>
<feature type="domain" description="HTH gntR-type" evidence="4">
    <location>
        <begin position="7"/>
        <end position="74"/>
    </location>
</feature>
<comment type="caution">
    <text evidence="5">The sequence shown here is derived from an EMBL/GenBank/DDBJ whole genome shotgun (WGS) entry which is preliminary data.</text>
</comment>
<protein>
    <submittedName>
        <fullName evidence="5">GntR family transcriptional regulator</fullName>
    </submittedName>
</protein>
<dbReference type="InterPro" id="IPR036388">
    <property type="entry name" value="WH-like_DNA-bd_sf"/>
</dbReference>